<evidence type="ECO:0000313" key="1">
    <source>
        <dbReference type="EMBL" id="CAD9376147.1"/>
    </source>
</evidence>
<dbReference type="AlphaFoldDB" id="A0A7S2AS99"/>
<dbReference type="EMBL" id="HBGS01005426">
    <property type="protein sequence ID" value="CAD9376147.1"/>
    <property type="molecule type" value="Transcribed_RNA"/>
</dbReference>
<reference evidence="1" key="1">
    <citation type="submission" date="2021-01" db="EMBL/GenBank/DDBJ databases">
        <authorList>
            <person name="Corre E."/>
            <person name="Pelletier E."/>
            <person name="Niang G."/>
            <person name="Scheremetjew M."/>
            <person name="Finn R."/>
            <person name="Kale V."/>
            <person name="Holt S."/>
            <person name="Cochrane G."/>
            <person name="Meng A."/>
            <person name="Brown T."/>
            <person name="Cohen L."/>
        </authorList>
    </citation>
    <scope>NUCLEOTIDE SEQUENCE</scope>
    <source>
        <strain evidence="1">CCMP1381</strain>
    </source>
</reference>
<dbReference type="PANTHER" id="PTHR34044:SF1">
    <property type="entry name" value="NUCLEAR PROTEIN"/>
    <property type="match status" value="1"/>
</dbReference>
<protein>
    <submittedName>
        <fullName evidence="1">Uncharacterized protein</fullName>
    </submittedName>
</protein>
<accession>A0A7S2AS99</accession>
<gene>
    <name evidence="1" type="ORF">DSPE1174_LOCUS2803</name>
</gene>
<proteinExistence type="predicted"/>
<sequence>MQNGYLEGFLEERGLASNTQALIYFAVSKKDEPPIDGITSLNPEGLTVATGKWADAVASRIRKADLTCTVVDDEAYRRAMFEKLIWICAFMVVGAVKGGITVGEVAKVHEEQVVSVILEMCAAVTEAKGVVFDAGTAERLVAYAYSVAHFPTAIKEFEWRNGFFWDLSEAAEDEMDDYLDDVLKDPCPLHTYLINSGIVDDIFSI</sequence>
<dbReference type="Gene3D" id="1.10.1040.10">
    <property type="entry name" value="N-(1-d-carboxylethyl)-l-norvaline Dehydrogenase, domain 2"/>
    <property type="match status" value="1"/>
</dbReference>
<name>A0A7S2AS99_9STRA</name>
<dbReference type="InterPro" id="IPR013328">
    <property type="entry name" value="6PGD_dom2"/>
</dbReference>
<organism evidence="1">
    <name type="scientific">Octactis speculum</name>
    <dbReference type="NCBI Taxonomy" id="3111310"/>
    <lineage>
        <taxon>Eukaryota</taxon>
        <taxon>Sar</taxon>
        <taxon>Stramenopiles</taxon>
        <taxon>Ochrophyta</taxon>
        <taxon>Dictyochophyceae</taxon>
        <taxon>Dictyochales</taxon>
        <taxon>Dictyochaceae</taxon>
        <taxon>Octactis</taxon>
    </lineage>
</organism>
<dbReference type="PANTHER" id="PTHR34044">
    <property type="entry name" value="NUCLEAR PROTEIN"/>
    <property type="match status" value="1"/>
</dbReference>